<dbReference type="EMBL" id="CP119900">
    <property type="protein sequence ID" value="WFD22041.1"/>
    <property type="molecule type" value="Genomic_DNA"/>
</dbReference>
<comment type="catalytic activity">
    <reaction evidence="10">
        <text>a 5'-end (5'-triphosphoguanosine)-ribonucleoside in mRNA + S-adenosyl-L-methionine = a 5'-end (N(7)-methyl 5'-triphosphoguanosine)-ribonucleoside in mRNA + S-adenosyl-L-homocysteine</text>
        <dbReference type="Rhea" id="RHEA:67008"/>
        <dbReference type="Rhea" id="RHEA-COMP:17166"/>
        <dbReference type="Rhea" id="RHEA-COMP:17167"/>
        <dbReference type="ChEBI" id="CHEBI:57856"/>
        <dbReference type="ChEBI" id="CHEBI:59789"/>
        <dbReference type="ChEBI" id="CHEBI:156461"/>
        <dbReference type="ChEBI" id="CHEBI:167617"/>
        <dbReference type="EC" id="2.1.1.56"/>
    </reaction>
</comment>
<dbReference type="Pfam" id="PF03291">
    <property type="entry name" value="mRNA_G-N7_MeTrfase"/>
    <property type="match status" value="2"/>
</dbReference>
<evidence type="ECO:0000256" key="4">
    <source>
        <dbReference type="ARBA" id="ARBA00022679"/>
    </source>
</evidence>
<dbReference type="GO" id="GO:0005634">
    <property type="term" value="C:nucleus"/>
    <property type="evidence" value="ECO:0007669"/>
    <property type="project" value="TreeGrafter"/>
</dbReference>
<dbReference type="PANTHER" id="PTHR12189">
    <property type="entry name" value="MRNA GUANINE-7- METHYLTRANSFERASE"/>
    <property type="match status" value="1"/>
</dbReference>
<dbReference type="InterPro" id="IPR004971">
    <property type="entry name" value="mRNA_G-N7_MeTrfase_dom"/>
</dbReference>
<evidence type="ECO:0000256" key="5">
    <source>
        <dbReference type="ARBA" id="ARBA00022691"/>
    </source>
</evidence>
<dbReference type="InterPro" id="IPR039753">
    <property type="entry name" value="RG7MT1"/>
</dbReference>
<keyword evidence="7" id="KW-0506">mRNA capping</keyword>
<keyword evidence="5" id="KW-0949">S-adenosyl-L-methionine</keyword>
<evidence type="ECO:0000256" key="8">
    <source>
        <dbReference type="ARBA" id="ARBA00032772"/>
    </source>
</evidence>
<evidence type="ECO:0000256" key="2">
    <source>
        <dbReference type="ARBA" id="ARBA00011926"/>
    </source>
</evidence>
<protein>
    <recommendedName>
        <fullName evidence="11">mRNA cap guanine-N(7) methyltransferase</fullName>
        <ecNumber evidence="2">2.1.1.56</ecNumber>
    </recommendedName>
    <alternativeName>
        <fullName evidence="8">mRNA (guanine-N(7))-methyltransferase</fullName>
    </alternativeName>
    <alternativeName>
        <fullName evidence="9">mRNA cap methyltransferase</fullName>
    </alternativeName>
</protein>
<dbReference type="Proteomes" id="UP001214415">
    <property type="component" value="Chromosome 1"/>
</dbReference>
<feature type="domain" description="MRNA cap 0 methyltransferase" evidence="13">
    <location>
        <begin position="1"/>
        <end position="292"/>
    </location>
</feature>
<evidence type="ECO:0000256" key="9">
    <source>
        <dbReference type="ARBA" id="ARBA00033387"/>
    </source>
</evidence>
<name>A0AAF0IXQ3_9BASI</name>
<keyword evidence="7" id="KW-0507">mRNA processing</keyword>
<dbReference type="EC" id="2.1.1.56" evidence="2"/>
<sequence length="292" mass="34045">MPYDPLKHLEADAPSTAGPAQRKPTAYAPLYRVTPPRSVLIPMTYEEAEALKQQSLNTLRARMPRPREPQHGVVRPADVSVEELESKTVAHHYNKRREIGRDARESSPIIPLKRFNNWIKSALISMYAQRPLDEVVPRSLLEPLFDTVSMQFCLHYGWDSEEHARTMLSNAARWLRPGGTLIGTTLDDETLFARLHEDEHAVSFGNECYRIEFDQRYDMGEKPFGNRYRFWLLDAVDNVPEFVVDWATFERIAEEYGLHVIYKARFDEILSDGYANRQLRQLLERMQRQPVW</sequence>
<gene>
    <name evidence="14" type="primary">ABD1</name>
    <name evidence="14" type="ORF">MEQU1_000703</name>
</gene>
<evidence type="ECO:0000256" key="3">
    <source>
        <dbReference type="ARBA" id="ARBA00022603"/>
    </source>
</evidence>
<evidence type="ECO:0000256" key="12">
    <source>
        <dbReference type="SAM" id="MobiDB-lite"/>
    </source>
</evidence>
<dbReference type="InterPro" id="IPR029063">
    <property type="entry name" value="SAM-dependent_MTases_sf"/>
</dbReference>
<dbReference type="PANTHER" id="PTHR12189:SF2">
    <property type="entry name" value="MRNA CAP GUANINE-N7 METHYLTRANSFERASE"/>
    <property type="match status" value="1"/>
</dbReference>
<comment type="function">
    <text evidence="1">Responsible for methylating the 5'-cap structure of mRNAs.</text>
</comment>
<evidence type="ECO:0000313" key="14">
    <source>
        <dbReference type="EMBL" id="WFD22041.1"/>
    </source>
</evidence>
<organism evidence="14 15">
    <name type="scientific">Malassezia equina</name>
    <dbReference type="NCBI Taxonomy" id="1381935"/>
    <lineage>
        <taxon>Eukaryota</taxon>
        <taxon>Fungi</taxon>
        <taxon>Dikarya</taxon>
        <taxon>Basidiomycota</taxon>
        <taxon>Ustilaginomycotina</taxon>
        <taxon>Malasseziomycetes</taxon>
        <taxon>Malasseziales</taxon>
        <taxon>Malasseziaceae</taxon>
        <taxon>Malassezia</taxon>
    </lineage>
</organism>
<reference evidence="14" key="1">
    <citation type="submission" date="2023-03" db="EMBL/GenBank/DDBJ databases">
        <title>Mating type loci evolution in Malassezia.</title>
        <authorList>
            <person name="Coelho M.A."/>
        </authorList>
    </citation>
    <scope>NUCLEOTIDE SEQUENCE</scope>
    <source>
        <strain evidence="14">CBS 12830</strain>
    </source>
</reference>
<evidence type="ECO:0000256" key="10">
    <source>
        <dbReference type="ARBA" id="ARBA00044712"/>
    </source>
</evidence>
<evidence type="ECO:0000313" key="15">
    <source>
        <dbReference type="Proteomes" id="UP001214415"/>
    </source>
</evidence>
<keyword evidence="4 14" id="KW-0808">Transferase</keyword>
<accession>A0AAF0IXQ3</accession>
<dbReference type="Gene3D" id="3.40.50.150">
    <property type="entry name" value="Vaccinia Virus protein VP39"/>
    <property type="match status" value="2"/>
</dbReference>
<evidence type="ECO:0000256" key="11">
    <source>
        <dbReference type="ARBA" id="ARBA00049739"/>
    </source>
</evidence>
<dbReference type="AlphaFoldDB" id="A0AAF0IXQ3"/>
<evidence type="ECO:0000256" key="1">
    <source>
        <dbReference type="ARBA" id="ARBA00003378"/>
    </source>
</evidence>
<evidence type="ECO:0000256" key="7">
    <source>
        <dbReference type="ARBA" id="ARBA00023042"/>
    </source>
</evidence>
<keyword evidence="3 14" id="KW-0489">Methyltransferase</keyword>
<evidence type="ECO:0000259" key="13">
    <source>
        <dbReference type="PROSITE" id="PS51562"/>
    </source>
</evidence>
<feature type="region of interest" description="Disordered" evidence="12">
    <location>
        <begin position="1"/>
        <end position="24"/>
    </location>
</feature>
<dbReference type="GO" id="GO:0003723">
    <property type="term" value="F:RNA binding"/>
    <property type="evidence" value="ECO:0007669"/>
    <property type="project" value="UniProtKB-KW"/>
</dbReference>
<dbReference type="PROSITE" id="PS51562">
    <property type="entry name" value="RNA_CAP0_MT"/>
    <property type="match status" value="1"/>
</dbReference>
<dbReference type="GO" id="GO:0004482">
    <property type="term" value="F:mRNA 5'-cap (guanine-N7-)-methyltransferase activity"/>
    <property type="evidence" value="ECO:0007669"/>
    <property type="project" value="UniProtKB-EC"/>
</dbReference>
<feature type="compositionally biased region" description="Basic and acidic residues" evidence="12">
    <location>
        <begin position="1"/>
        <end position="11"/>
    </location>
</feature>
<dbReference type="SUPFAM" id="SSF53335">
    <property type="entry name" value="S-adenosyl-L-methionine-dependent methyltransferases"/>
    <property type="match status" value="1"/>
</dbReference>
<keyword evidence="6" id="KW-0694">RNA-binding</keyword>
<proteinExistence type="predicted"/>
<keyword evidence="15" id="KW-1185">Reference proteome</keyword>
<evidence type="ECO:0000256" key="6">
    <source>
        <dbReference type="ARBA" id="ARBA00022884"/>
    </source>
</evidence>